<name>A0A5B7G8G4_PORTR</name>
<protein>
    <submittedName>
        <fullName evidence="1">Uncharacterized protein</fullName>
    </submittedName>
</protein>
<accession>A0A5B7G8G4</accession>
<evidence type="ECO:0000313" key="1">
    <source>
        <dbReference type="EMBL" id="MPC53797.1"/>
    </source>
</evidence>
<gene>
    <name evidence="1" type="ORF">E2C01_047697</name>
</gene>
<proteinExistence type="predicted"/>
<evidence type="ECO:0000313" key="2">
    <source>
        <dbReference type="Proteomes" id="UP000324222"/>
    </source>
</evidence>
<comment type="caution">
    <text evidence="1">The sequence shown here is derived from an EMBL/GenBank/DDBJ whole genome shotgun (WGS) entry which is preliminary data.</text>
</comment>
<keyword evidence="2" id="KW-1185">Reference proteome</keyword>
<sequence length="81" mass="8936">MGPVSLTGRYQLEQAFLFAAEVSDPICCRIFITKELDTSLPEATTRIVPSSSYCTDLFLPDEGITTVSRKLSFAKNDTSKI</sequence>
<reference evidence="1 2" key="1">
    <citation type="submission" date="2019-05" db="EMBL/GenBank/DDBJ databases">
        <title>Another draft genome of Portunus trituberculatus and its Hox gene families provides insights of decapod evolution.</title>
        <authorList>
            <person name="Jeong J.-H."/>
            <person name="Song I."/>
            <person name="Kim S."/>
            <person name="Choi T."/>
            <person name="Kim D."/>
            <person name="Ryu S."/>
            <person name="Kim W."/>
        </authorList>
    </citation>
    <scope>NUCLEOTIDE SEQUENCE [LARGE SCALE GENOMIC DNA]</scope>
    <source>
        <tissue evidence="1">Muscle</tissue>
    </source>
</reference>
<organism evidence="1 2">
    <name type="scientific">Portunus trituberculatus</name>
    <name type="common">Swimming crab</name>
    <name type="synonym">Neptunus trituberculatus</name>
    <dbReference type="NCBI Taxonomy" id="210409"/>
    <lineage>
        <taxon>Eukaryota</taxon>
        <taxon>Metazoa</taxon>
        <taxon>Ecdysozoa</taxon>
        <taxon>Arthropoda</taxon>
        <taxon>Crustacea</taxon>
        <taxon>Multicrustacea</taxon>
        <taxon>Malacostraca</taxon>
        <taxon>Eumalacostraca</taxon>
        <taxon>Eucarida</taxon>
        <taxon>Decapoda</taxon>
        <taxon>Pleocyemata</taxon>
        <taxon>Brachyura</taxon>
        <taxon>Eubrachyura</taxon>
        <taxon>Portunoidea</taxon>
        <taxon>Portunidae</taxon>
        <taxon>Portuninae</taxon>
        <taxon>Portunus</taxon>
    </lineage>
</organism>
<dbReference type="EMBL" id="VSRR010011885">
    <property type="protein sequence ID" value="MPC53797.1"/>
    <property type="molecule type" value="Genomic_DNA"/>
</dbReference>
<dbReference type="Proteomes" id="UP000324222">
    <property type="component" value="Unassembled WGS sequence"/>
</dbReference>
<dbReference type="AlphaFoldDB" id="A0A5B7G8G4"/>